<dbReference type="RefSeq" id="WP_200364032.1">
    <property type="nucleotide sequence ID" value="NZ_JAHKPV010000008.1"/>
</dbReference>
<dbReference type="Pfam" id="PF19657">
    <property type="entry name" value="DUF6160"/>
    <property type="match status" value="1"/>
</dbReference>
<proteinExistence type="predicted"/>
<sequence>MKGLKPTLLALCIAGAPPAVMAEIQRLDDSMMGDITGQAGVSIELETKIDIGRFLYFDEGALAIENISIGGAERTDFFGFNGIGGPTANDRLDNIRIDIDVLADGDAAINIVPTNFGAVDFRVTTGAWYLAATDGSNEYTDLIDNFLAEGLMARGSIRIDTASDIMRFRTAFAIENMQFDVPFLGIGVRGMQITGADYDRSFPSPLDLFAEVDLYIYEGARFSNGWSSLAIDMPSFRADVGIDGVIIGQQSIGSIFIDDLAITDTAMRIYGH</sequence>
<evidence type="ECO:0000313" key="3">
    <source>
        <dbReference type="EMBL" id="MBU2873849.1"/>
    </source>
</evidence>
<keyword evidence="4" id="KW-1185">Reference proteome</keyword>
<keyword evidence="1" id="KW-0732">Signal</keyword>
<dbReference type="EMBL" id="JAHKPV010000008">
    <property type="protein sequence ID" value="MBU2873849.1"/>
    <property type="molecule type" value="Genomic_DNA"/>
</dbReference>
<evidence type="ECO:0000259" key="2">
    <source>
        <dbReference type="Pfam" id="PF19657"/>
    </source>
</evidence>
<dbReference type="InterPro" id="IPR046158">
    <property type="entry name" value="DUF6160"/>
</dbReference>
<reference evidence="3 4" key="1">
    <citation type="submission" date="2021-05" db="EMBL/GenBank/DDBJ databases">
        <title>Draft genomes of bacteria isolated from model marine particles.</title>
        <authorList>
            <person name="Datta M.S."/>
            <person name="Schwartzman J.A."/>
            <person name="Enke T.N."/>
            <person name="Saavedra J."/>
            <person name="Cermak N."/>
            <person name="Cordero O.X."/>
        </authorList>
    </citation>
    <scope>NUCLEOTIDE SEQUENCE [LARGE SCALE GENOMIC DNA]</scope>
    <source>
        <strain evidence="3 4">D2M19</strain>
    </source>
</reference>
<comment type="caution">
    <text evidence="3">The sequence shown here is derived from an EMBL/GenBank/DDBJ whole genome shotgun (WGS) entry which is preliminary data.</text>
</comment>
<organism evidence="3 4">
    <name type="scientific">Marinobacter salexigens</name>
    <dbReference type="NCBI Taxonomy" id="1925763"/>
    <lineage>
        <taxon>Bacteria</taxon>
        <taxon>Pseudomonadati</taxon>
        <taxon>Pseudomonadota</taxon>
        <taxon>Gammaproteobacteria</taxon>
        <taxon>Pseudomonadales</taxon>
        <taxon>Marinobacteraceae</taxon>
        <taxon>Marinobacter</taxon>
    </lineage>
</organism>
<gene>
    <name evidence="3" type="ORF">KO508_07460</name>
</gene>
<accession>A0ABS6A7U4</accession>
<name>A0ABS6A7U4_9GAMM</name>
<feature type="chain" id="PRO_5046268165" description="DUF6160 domain-containing protein" evidence="1">
    <location>
        <begin position="23"/>
        <end position="272"/>
    </location>
</feature>
<evidence type="ECO:0000256" key="1">
    <source>
        <dbReference type="SAM" id="SignalP"/>
    </source>
</evidence>
<protein>
    <recommendedName>
        <fullName evidence="2">DUF6160 domain-containing protein</fullName>
    </recommendedName>
</protein>
<evidence type="ECO:0000313" key="4">
    <source>
        <dbReference type="Proteomes" id="UP000753376"/>
    </source>
</evidence>
<feature type="signal peptide" evidence="1">
    <location>
        <begin position="1"/>
        <end position="22"/>
    </location>
</feature>
<feature type="domain" description="DUF6160" evidence="2">
    <location>
        <begin position="1"/>
        <end position="102"/>
    </location>
</feature>
<dbReference type="Proteomes" id="UP000753376">
    <property type="component" value="Unassembled WGS sequence"/>
</dbReference>